<gene>
    <name evidence="4" type="ORF">HW115_12900</name>
</gene>
<dbReference type="InterPro" id="IPR013424">
    <property type="entry name" value="Ice-binding_C"/>
</dbReference>
<dbReference type="AlphaFoldDB" id="A0A851GHZ0"/>
<dbReference type="NCBIfam" id="TIGR02595">
    <property type="entry name" value="PEP_CTERM"/>
    <property type="match status" value="1"/>
</dbReference>
<protein>
    <submittedName>
        <fullName evidence="4">Autotransporter-associated beta strand repeat-containing protein</fullName>
    </submittedName>
</protein>
<dbReference type="InterPro" id="IPR011050">
    <property type="entry name" value="Pectin_lyase_fold/virulence"/>
</dbReference>
<evidence type="ECO:0000313" key="5">
    <source>
        <dbReference type="Proteomes" id="UP000557872"/>
    </source>
</evidence>
<dbReference type="Pfam" id="PF07589">
    <property type="entry name" value="PEP-CTERM"/>
    <property type="match status" value="1"/>
</dbReference>
<organism evidence="4 5">
    <name type="scientific">Oceaniferula marina</name>
    <dbReference type="NCBI Taxonomy" id="2748318"/>
    <lineage>
        <taxon>Bacteria</taxon>
        <taxon>Pseudomonadati</taxon>
        <taxon>Verrucomicrobiota</taxon>
        <taxon>Verrucomicrobiia</taxon>
        <taxon>Verrucomicrobiales</taxon>
        <taxon>Verrucomicrobiaceae</taxon>
        <taxon>Oceaniferula</taxon>
    </lineage>
</organism>
<sequence>MNHQYVKKNGSALLIFGASLVASLGVSAQDSISVNFGADRNSSVVEEASKKTGAVLIDGDKWNNTAVNGSGSLAGLIDSNGAATFATVNWTARNTYRSGSTGATDTSENGDLTTGYLDDGDGGWNVDFSSPYLLNDIYVIHATDQGNPANMSVVSVNGTYYKGDGSGGTILASGSNDSWSAVNWTNADTLTESDHYLKIEDQVTVSLSALNSSPGRAAIAGLQVVDAYSGTLSYWDTNGTTTGSGDTGGTWGTDNFWSASETGEAATGSWASGNAAVFSAGTDGTGTHTITLSGAQTADAVWAKDGDITLAGDALNLTGSGIVRADAASSLTVNSAITGSDGLRKIGEGTVSIGTRATYTGGTVIDGGTLNLTGGGGSVGTLRGAVTINDGATLQLSTGDATGYGTGNRIDSITINGGTLHIDDGGGNQTFSNMALTMKGGTISSAGDSFDYFNGSTSLTTLASDETSTVSTASRLRQTNTTFTVADGAAEVDLLVSGALRQDGGTRNMIKEGDGLMQMTGSGTYAGTTTVNGGTLKISSEMRSSSSFTVNSGATLELGATNVFTAGHGSAMGDGRVITVNGGTLQMNSSFDSRFGNVTLNDGATWTSDRGVGSYDALLANTDAGAATVTVGGSGASTMNGTGGIHLQGVQNFDVADTTGDSAADLTVSMTLANKGSAGGADGGIFKSGAGTMRVEKAATFAGALTVDEGVYEAAAGTSGSASALGAGSATNTVTVNSGAQLLFSQNRGAGYHAADVTINGGTITFNSGDNSLASGKTLRFDTEAGLIDGTGQWRLRDTGNKVVVTAAASGSQINVSNLTMTTSGGGLHTFDVEDGLGTLDLVVNSAIGAHFGGEQLVKDGAGTMRLNGVNTYSGDTTINDGRFELGNLAELRFDIGNSGVNNQLLGAVGGTESLFLDGVLTFDLAAAGTNLGDSWQIVDVANLDESYGSNFGVKSLTGGTFADNSGLWQLDENGVTYQYSELTGSLSVVPEPGSLALLGLGAVSLLFRRRL</sequence>
<keyword evidence="1 2" id="KW-0732">Signal</keyword>
<dbReference type="Proteomes" id="UP000557872">
    <property type="component" value="Unassembled WGS sequence"/>
</dbReference>
<dbReference type="InterPro" id="IPR012332">
    <property type="entry name" value="Autotransporter_pectin_lyase_C"/>
</dbReference>
<dbReference type="Gene3D" id="2.160.20.20">
    <property type="match status" value="2"/>
</dbReference>
<feature type="chain" id="PRO_5032403686" evidence="2">
    <location>
        <begin position="29"/>
        <end position="1012"/>
    </location>
</feature>
<evidence type="ECO:0000259" key="3">
    <source>
        <dbReference type="Pfam" id="PF07589"/>
    </source>
</evidence>
<accession>A0A851GHZ0</accession>
<evidence type="ECO:0000313" key="4">
    <source>
        <dbReference type="EMBL" id="NWK56512.1"/>
    </source>
</evidence>
<dbReference type="NCBIfam" id="TIGR02601">
    <property type="entry name" value="autotrns_rpt"/>
    <property type="match status" value="4"/>
</dbReference>
<dbReference type="InterPro" id="IPR013425">
    <property type="entry name" value="Autotrns_rpt"/>
</dbReference>
<dbReference type="SUPFAM" id="SSF51126">
    <property type="entry name" value="Pectin lyase-like"/>
    <property type="match status" value="2"/>
</dbReference>
<dbReference type="Pfam" id="PF12951">
    <property type="entry name" value="PATR"/>
    <property type="match status" value="4"/>
</dbReference>
<feature type="domain" description="Ice-binding protein C-terminal" evidence="3">
    <location>
        <begin position="990"/>
        <end position="1011"/>
    </location>
</feature>
<name>A0A851GHZ0_9BACT</name>
<evidence type="ECO:0000256" key="2">
    <source>
        <dbReference type="SAM" id="SignalP"/>
    </source>
</evidence>
<feature type="signal peptide" evidence="2">
    <location>
        <begin position="1"/>
        <end position="28"/>
    </location>
</feature>
<comment type="caution">
    <text evidence="4">The sequence shown here is derived from an EMBL/GenBank/DDBJ whole genome shotgun (WGS) entry which is preliminary data.</text>
</comment>
<dbReference type="RefSeq" id="WP_178933282.1">
    <property type="nucleotide sequence ID" value="NZ_JACBAZ010000004.1"/>
</dbReference>
<keyword evidence="5" id="KW-1185">Reference proteome</keyword>
<reference evidence="4 5" key="1">
    <citation type="submission" date="2020-07" db="EMBL/GenBank/DDBJ databases">
        <title>Roseicoccus Jingziensis gen. nov., sp. nov., isolated from coastal seawater.</title>
        <authorList>
            <person name="Feng X."/>
        </authorList>
    </citation>
    <scope>NUCLEOTIDE SEQUENCE [LARGE SCALE GENOMIC DNA]</scope>
    <source>
        <strain evidence="4 5">N1E253</strain>
    </source>
</reference>
<dbReference type="EMBL" id="JACBAZ010000004">
    <property type="protein sequence ID" value="NWK56512.1"/>
    <property type="molecule type" value="Genomic_DNA"/>
</dbReference>
<evidence type="ECO:0000256" key="1">
    <source>
        <dbReference type="ARBA" id="ARBA00022729"/>
    </source>
</evidence>
<proteinExistence type="predicted"/>